<evidence type="ECO:0000313" key="2">
    <source>
        <dbReference type="EMBL" id="CRP95725.1"/>
    </source>
</evidence>
<dbReference type="InterPro" id="IPR055507">
    <property type="entry name" value="DUF7079"/>
</dbReference>
<evidence type="ECO:0000259" key="1">
    <source>
        <dbReference type="Pfam" id="PF23296"/>
    </source>
</evidence>
<protein>
    <recommendedName>
        <fullName evidence="1">DUF7079 domain-containing protein</fullName>
    </recommendedName>
</protein>
<reference evidence="4 8" key="3">
    <citation type="submission" date="2017-05" db="EMBL/GenBank/DDBJ databases">
        <authorList>
            <person name="Song R."/>
            <person name="Chenine A.L."/>
            <person name="Ruprecht R.M."/>
        </authorList>
    </citation>
    <scope>NUCLEOTIDE SEQUENCE [LARGE SCALE GENOMIC DNA]</scope>
    <source>
        <strain evidence="4 8">S567_C10_BS</strain>
    </source>
</reference>
<reference evidence="5 9" key="4">
    <citation type="submission" date="2018-07" db="EMBL/GenBank/DDBJ databases">
        <title>Mechanisms of high-level aminoglycoside resistance among Gram-negative pathogens in Brazil.</title>
        <authorList>
            <person name="Ballaben A.S."/>
            <person name="Darini A.L.C."/>
            <person name="Doi Y."/>
        </authorList>
    </citation>
    <scope>NUCLEOTIDE SEQUENCE [LARGE SCALE GENOMIC DNA]</scope>
    <source>
        <strain evidence="5 9">B2-305</strain>
    </source>
</reference>
<sequence length="116" mass="13533">MALDPSQRRRLRHALSDAFVDTLLEPEDIARRIKGVDPALLERLFFEEVAPVCHGNLLSPAPAVWTAFDEAWLEEAIERRLARQRSCALRRWHERCLVAWLRWRYADTWRAIAGAL</sequence>
<organism evidence="4 8">
    <name type="scientific">Pseudomonas aeruginosa</name>
    <dbReference type="NCBI Taxonomy" id="287"/>
    <lineage>
        <taxon>Bacteria</taxon>
        <taxon>Pseudomonadati</taxon>
        <taxon>Pseudomonadota</taxon>
        <taxon>Gammaproteobacteria</taxon>
        <taxon>Pseudomonadales</taxon>
        <taxon>Pseudomonadaceae</taxon>
        <taxon>Pseudomonas</taxon>
    </lineage>
</organism>
<accession>A0A0C7ACZ8</accession>
<dbReference type="Proteomes" id="UP000045039">
    <property type="component" value="Unassembled WGS sequence"/>
</dbReference>
<dbReference type="AlphaFoldDB" id="A0A0C7ACZ8"/>
<feature type="domain" description="DUF7079" evidence="1">
    <location>
        <begin position="7"/>
        <end position="113"/>
    </location>
</feature>
<dbReference type="Proteomes" id="UP000644192">
    <property type="component" value="Unassembled WGS sequence"/>
</dbReference>
<evidence type="ECO:0000313" key="6">
    <source>
        <dbReference type="EMBL" id="RMS58199.1"/>
    </source>
</evidence>
<dbReference type="EMBL" id="WXZT01000003">
    <property type="protein sequence ID" value="MZZ11727.1"/>
    <property type="molecule type" value="Genomic_DNA"/>
</dbReference>
<reference evidence="6 10" key="5">
    <citation type="submission" date="2018-08" db="EMBL/GenBank/DDBJ databases">
        <title>Recombination of ecologically and evolutionarily significant loci maintains genetic cohesion in the Pseudomonas syringae species complex.</title>
        <authorList>
            <person name="Dillon M."/>
            <person name="Thakur S."/>
            <person name="Almeida R.N.D."/>
            <person name="Weir B.S."/>
            <person name="Guttman D.S."/>
        </authorList>
    </citation>
    <scope>NUCLEOTIDE SEQUENCE [LARGE SCALE GENOMIC DNA]</scope>
    <source>
        <strain evidence="6 10">ICMP 7846</strain>
    </source>
</reference>
<evidence type="ECO:0000313" key="10">
    <source>
        <dbReference type="Proteomes" id="UP000270834"/>
    </source>
</evidence>
<proteinExistence type="predicted"/>
<dbReference type="EMBL" id="RBSQ01000431">
    <property type="protein sequence ID" value="RMS58199.1"/>
    <property type="molecule type" value="Genomic_DNA"/>
</dbReference>
<dbReference type="Proteomes" id="UP000194857">
    <property type="component" value="Unassembled WGS sequence"/>
</dbReference>
<evidence type="ECO:0000313" key="9">
    <source>
        <dbReference type="Proteomes" id="UP000253594"/>
    </source>
</evidence>
<gene>
    <name evidence="6" type="ORF">ALP65_00717</name>
    <name evidence="4" type="ORF">CAZ10_06955</name>
    <name evidence="5" type="ORF">DT376_06520</name>
    <name evidence="3" type="ORF">GUL26_05675</name>
    <name evidence="2" type="ORF">PAERUG_P19_London_7_VIM_2_05_10_06159</name>
</gene>
<evidence type="ECO:0000313" key="4">
    <source>
        <dbReference type="EMBL" id="OTI63952.1"/>
    </source>
</evidence>
<reference evidence="7" key="1">
    <citation type="submission" date="2015-06" db="EMBL/GenBank/DDBJ databases">
        <authorList>
            <person name="Radhakrishnan Rajesh"/>
            <person name="Underwood Anthony"/>
            <person name="Al-Shahib Ali"/>
        </authorList>
    </citation>
    <scope>NUCLEOTIDE SEQUENCE [LARGE SCALE GENOMIC DNA]</scope>
    <source>
        <strain evidence="7">P19_London_7_VIM_2_05_10</strain>
    </source>
</reference>
<dbReference type="EMBL" id="CVVU01000256">
    <property type="protein sequence ID" value="CRP95725.1"/>
    <property type="molecule type" value="Genomic_DNA"/>
</dbReference>
<dbReference type="Proteomes" id="UP000253594">
    <property type="component" value="Unassembled WGS sequence"/>
</dbReference>
<dbReference type="Proteomes" id="UP000270834">
    <property type="component" value="Unassembled WGS sequence"/>
</dbReference>
<accession>A0A1S1C4M7</accession>
<dbReference type="EMBL" id="QORE01000140">
    <property type="protein sequence ID" value="RCI75649.1"/>
    <property type="molecule type" value="Genomic_DNA"/>
</dbReference>
<evidence type="ECO:0000313" key="7">
    <source>
        <dbReference type="Proteomes" id="UP000045039"/>
    </source>
</evidence>
<dbReference type="Pfam" id="PF23296">
    <property type="entry name" value="DUF7079"/>
    <property type="match status" value="1"/>
</dbReference>
<evidence type="ECO:0000313" key="5">
    <source>
        <dbReference type="EMBL" id="RCI75649.1"/>
    </source>
</evidence>
<comment type="caution">
    <text evidence="4">The sequence shown here is derived from an EMBL/GenBank/DDBJ whole genome shotgun (WGS) entry which is preliminary data.</text>
</comment>
<name>A0A0C7ACZ8_PSEAI</name>
<evidence type="ECO:0000313" key="3">
    <source>
        <dbReference type="EMBL" id="MZZ11727.1"/>
    </source>
</evidence>
<reference evidence="2" key="2">
    <citation type="submission" date="2015-06" db="EMBL/GenBank/DDBJ databases">
        <authorList>
            <person name="Radhakrishnan R."/>
            <person name="Underwood A."/>
            <person name="Al-Shahib A."/>
        </authorList>
    </citation>
    <scope>NUCLEOTIDE SEQUENCE</scope>
    <source>
        <strain evidence="2">P19_London_7_VIM_2_05_10</strain>
    </source>
</reference>
<dbReference type="RefSeq" id="WP_003082290.1">
    <property type="nucleotide sequence ID" value="NZ_AP014839.1"/>
</dbReference>
<evidence type="ECO:0000313" key="8">
    <source>
        <dbReference type="Proteomes" id="UP000194857"/>
    </source>
</evidence>
<reference evidence="3" key="6">
    <citation type="submission" date="2020-01" db="EMBL/GenBank/DDBJ databases">
        <title>Bacteria Cultured from War Wounds Associated with the Conflict in Eastern Ukraine.</title>
        <authorList>
            <person name="Snesrud E."/>
            <person name="Galac M.R."/>
            <person name="Mc Gann P."/>
            <person name="Valentine K."/>
            <person name="Viacheslav K."/>
        </authorList>
    </citation>
    <scope>NUCLEOTIDE SEQUENCE</scope>
    <source>
        <strain evidence="3">VNMU148</strain>
    </source>
</reference>
<dbReference type="EMBL" id="NFFZ01000003">
    <property type="protein sequence ID" value="OTI63952.1"/>
    <property type="molecule type" value="Genomic_DNA"/>
</dbReference>